<name>A0A8S1NN11_9CILI</name>
<gene>
    <name evidence="1" type="ORF">PSON_ATCC_30995.1.T0600288</name>
</gene>
<dbReference type="AlphaFoldDB" id="A0A8S1NN11"/>
<reference evidence="1" key="1">
    <citation type="submission" date="2021-01" db="EMBL/GenBank/DDBJ databases">
        <authorList>
            <consortium name="Genoscope - CEA"/>
            <person name="William W."/>
        </authorList>
    </citation>
    <scope>NUCLEOTIDE SEQUENCE</scope>
</reference>
<evidence type="ECO:0000313" key="2">
    <source>
        <dbReference type="Proteomes" id="UP000692954"/>
    </source>
</evidence>
<accession>A0A8S1NN11</accession>
<protein>
    <submittedName>
        <fullName evidence="1">Uncharacterized protein</fullName>
    </submittedName>
</protein>
<keyword evidence="2" id="KW-1185">Reference proteome</keyword>
<sequence length="133" mass="16393">MTSHVKLTMTLKNYHLLQETYNYQRSQKKQKIQMFRTFHQQIRECALIFLVQIQFYKSDYFQIFKTTPNQQLKESKINLIDRLIFTYRLKNIIPNDMAQNEFINCCHLYIIKYMIFFTYQLQNETINCQILRI</sequence>
<dbReference type="EMBL" id="CAJJDN010000060">
    <property type="protein sequence ID" value="CAD8093450.1"/>
    <property type="molecule type" value="Genomic_DNA"/>
</dbReference>
<comment type="caution">
    <text evidence="1">The sequence shown here is derived from an EMBL/GenBank/DDBJ whole genome shotgun (WGS) entry which is preliminary data.</text>
</comment>
<proteinExistence type="predicted"/>
<dbReference type="Proteomes" id="UP000692954">
    <property type="component" value="Unassembled WGS sequence"/>
</dbReference>
<organism evidence="1 2">
    <name type="scientific">Paramecium sonneborni</name>
    <dbReference type="NCBI Taxonomy" id="65129"/>
    <lineage>
        <taxon>Eukaryota</taxon>
        <taxon>Sar</taxon>
        <taxon>Alveolata</taxon>
        <taxon>Ciliophora</taxon>
        <taxon>Intramacronucleata</taxon>
        <taxon>Oligohymenophorea</taxon>
        <taxon>Peniculida</taxon>
        <taxon>Parameciidae</taxon>
        <taxon>Paramecium</taxon>
    </lineage>
</organism>
<evidence type="ECO:0000313" key="1">
    <source>
        <dbReference type="EMBL" id="CAD8093450.1"/>
    </source>
</evidence>